<sequence length="260" mass="29409">MCVFCMCQRWSNYMECFSISHLFVCLQAAALERQVFDFLGFQWAPILANFLHVLVVIVGLFGALQYRPRYLALYAIWMVLWVTWNTFLVCFYLEVGGLSKDSDILTFQASVHRSWWREHGPGCHTRSEVLPAGRATPGSLAYISVPGCLLEYQYLEVGHSGLQIVLSLTGFIYACYIINLFTDNEDSFDFIGGFDTYTTAYQATHKPSHLQLQPVYMYGGTVINCALLVLSLRGCALSNIQLSHSHAPVVKLKLYIIVTE</sequence>
<dbReference type="Proteomes" id="UP000694388">
    <property type="component" value="Unplaced"/>
</dbReference>
<dbReference type="PANTHER" id="PTHR13084">
    <property type="entry name" value="T-CELL LYMPHOMA BREAKPOINT-ASSOCIATED TARGET 1-RELATED"/>
    <property type="match status" value="1"/>
</dbReference>
<evidence type="ECO:0000256" key="5">
    <source>
        <dbReference type="ARBA" id="ARBA00022989"/>
    </source>
</evidence>
<keyword evidence="3 7" id="KW-1003">Cell membrane</keyword>
<feature type="transmembrane region" description="Helical" evidence="7">
    <location>
        <begin position="71"/>
        <end position="95"/>
    </location>
</feature>
<feature type="transmembrane region" description="Helical" evidence="7">
    <location>
        <begin position="46"/>
        <end position="64"/>
    </location>
</feature>
<accession>A0A8C4QKQ6</accession>
<evidence type="ECO:0000256" key="3">
    <source>
        <dbReference type="ARBA" id="ARBA00022475"/>
    </source>
</evidence>
<keyword evidence="4 7" id="KW-0812">Transmembrane</keyword>
<keyword evidence="5 7" id="KW-1133">Transmembrane helix</keyword>
<evidence type="ECO:0000256" key="2">
    <source>
        <dbReference type="ARBA" id="ARBA00006364"/>
    </source>
</evidence>
<dbReference type="PANTHER" id="PTHR13084:SF6">
    <property type="entry name" value="SODIUM_POTASSIUM-TRANSPORTING ATPASE SUBUNIT BETA-1-INTERACTING PROTEIN"/>
    <property type="match status" value="1"/>
</dbReference>
<evidence type="ECO:0000313" key="9">
    <source>
        <dbReference type="Proteomes" id="UP000694388"/>
    </source>
</evidence>
<dbReference type="Ensembl" id="ENSEBUT00000016944.1">
    <property type="protein sequence ID" value="ENSEBUP00000016368.1"/>
    <property type="gene ID" value="ENSEBUG00000010250.1"/>
</dbReference>
<proteinExistence type="inferred from homology"/>
<organism evidence="8 9">
    <name type="scientific">Eptatretus burgeri</name>
    <name type="common">Inshore hagfish</name>
    <dbReference type="NCBI Taxonomy" id="7764"/>
    <lineage>
        <taxon>Eukaryota</taxon>
        <taxon>Metazoa</taxon>
        <taxon>Chordata</taxon>
        <taxon>Craniata</taxon>
        <taxon>Vertebrata</taxon>
        <taxon>Cyclostomata</taxon>
        <taxon>Myxini</taxon>
        <taxon>Myxiniformes</taxon>
        <taxon>Myxinidae</taxon>
        <taxon>Eptatretinae</taxon>
        <taxon>Eptatretus</taxon>
    </lineage>
</organism>
<dbReference type="GO" id="GO:0002028">
    <property type="term" value="P:regulation of sodium ion transport"/>
    <property type="evidence" value="ECO:0007669"/>
    <property type="project" value="UniProtKB-UniRule"/>
</dbReference>
<dbReference type="Pfam" id="PF05640">
    <property type="entry name" value="NKAIN"/>
    <property type="match status" value="1"/>
</dbReference>
<dbReference type="AlphaFoldDB" id="A0A8C4QKQ6"/>
<evidence type="ECO:0000256" key="6">
    <source>
        <dbReference type="ARBA" id="ARBA00023136"/>
    </source>
</evidence>
<reference evidence="8" key="1">
    <citation type="submission" date="2025-08" db="UniProtKB">
        <authorList>
            <consortium name="Ensembl"/>
        </authorList>
    </citation>
    <scope>IDENTIFICATION</scope>
</reference>
<dbReference type="GO" id="GO:0005886">
    <property type="term" value="C:plasma membrane"/>
    <property type="evidence" value="ECO:0007669"/>
    <property type="project" value="UniProtKB-SubCell"/>
</dbReference>
<evidence type="ECO:0000313" key="8">
    <source>
        <dbReference type="Ensembl" id="ENSEBUP00000016368.1"/>
    </source>
</evidence>
<dbReference type="GeneTree" id="ENSGT00940000157989"/>
<name>A0A8C4QKQ6_EPTBU</name>
<evidence type="ECO:0000256" key="4">
    <source>
        <dbReference type="ARBA" id="ARBA00022692"/>
    </source>
</evidence>
<reference evidence="8" key="2">
    <citation type="submission" date="2025-09" db="UniProtKB">
        <authorList>
            <consortium name="Ensembl"/>
        </authorList>
    </citation>
    <scope>IDENTIFICATION</scope>
</reference>
<keyword evidence="6 7" id="KW-0472">Membrane</keyword>
<feature type="transmembrane region" description="Helical" evidence="7">
    <location>
        <begin position="161"/>
        <end position="181"/>
    </location>
</feature>
<protein>
    <recommendedName>
        <fullName evidence="7">Sodium/potassium-transporting ATPase subunit beta-1-interacting protein</fullName>
        <shortName evidence="7">Na(+)/K(+)-transporting ATPase subunit beta-1-interacting protein</shortName>
    </recommendedName>
</protein>
<dbReference type="InterPro" id="IPR008516">
    <property type="entry name" value="Na/K-Atpase_Interacting"/>
</dbReference>
<comment type="subcellular location">
    <subcellularLocation>
        <location evidence="1 7">Cell membrane</location>
        <topology evidence="1 7">Multi-pass membrane protein</topology>
    </subcellularLocation>
</comment>
<evidence type="ECO:0000256" key="1">
    <source>
        <dbReference type="ARBA" id="ARBA00004651"/>
    </source>
</evidence>
<keyword evidence="9" id="KW-1185">Reference proteome</keyword>
<evidence type="ECO:0000256" key="7">
    <source>
        <dbReference type="RuleBase" id="RU368041"/>
    </source>
</evidence>
<comment type="similarity">
    <text evidence="2 7">Belongs to the NKAIN family.</text>
</comment>